<feature type="compositionally biased region" description="Gly residues" evidence="1">
    <location>
        <begin position="64"/>
        <end position="73"/>
    </location>
</feature>
<sequence length="274" mass="29893">MNRKEFMERLEVLLAVIPEEERQEAIHFYTDYFEDAGEENEAQVIKELGSPENVAALIKADLSGDGGGDGGGEFTENGYSDSRFEQRADPVPRPNRYKRAEGGYTYHSTQSGQSTSSYRSNSYERGAYGNDSYSRDSYGSDQEYQEPPRTSRPLKIVLVILIALAVASFAWPILLAVLGITIGLVFAAFGLFAGLVVGAVALMIAGFAIFVLGLTKILTALPIALVTSGSGLILFVLGLIATVAAVKLCFVMYPAIFRIIVNICRWPFHRKAVS</sequence>
<feature type="transmembrane region" description="Helical" evidence="2">
    <location>
        <begin position="186"/>
        <end position="214"/>
    </location>
</feature>
<evidence type="ECO:0000313" key="3">
    <source>
        <dbReference type="EMBL" id="MBU3874618.1"/>
    </source>
</evidence>
<keyword evidence="2" id="KW-1133">Transmembrane helix</keyword>
<keyword evidence="4" id="KW-1185">Reference proteome</keyword>
<dbReference type="RefSeq" id="WP_216238974.1">
    <property type="nucleotide sequence ID" value="NZ_JABACJ020000001.1"/>
</dbReference>
<evidence type="ECO:0000313" key="4">
    <source>
        <dbReference type="Proteomes" id="UP000723714"/>
    </source>
</evidence>
<feature type="compositionally biased region" description="Polar residues" evidence="1">
    <location>
        <begin position="106"/>
        <end position="121"/>
    </location>
</feature>
<comment type="caution">
    <text evidence="3">The sequence shown here is derived from an EMBL/GenBank/DDBJ whole genome shotgun (WGS) entry which is preliminary data.</text>
</comment>
<protein>
    <submittedName>
        <fullName evidence="3">DUF1700 domain-containing protein</fullName>
    </submittedName>
</protein>
<dbReference type="EMBL" id="JABACJ020000001">
    <property type="protein sequence ID" value="MBU3874618.1"/>
    <property type="molecule type" value="Genomic_DNA"/>
</dbReference>
<proteinExistence type="predicted"/>
<dbReference type="Proteomes" id="UP000723714">
    <property type="component" value="Unassembled WGS sequence"/>
</dbReference>
<evidence type="ECO:0000256" key="2">
    <source>
        <dbReference type="SAM" id="Phobius"/>
    </source>
</evidence>
<dbReference type="Pfam" id="PF22564">
    <property type="entry name" value="HAAS"/>
    <property type="match status" value="1"/>
</dbReference>
<reference evidence="3 4" key="1">
    <citation type="submission" date="2021-06" db="EMBL/GenBank/DDBJ databases">
        <title>Faecalicatena sp. nov. isolated from porcine feces.</title>
        <authorList>
            <person name="Oh B.S."/>
            <person name="Lee J.H."/>
        </authorList>
    </citation>
    <scope>NUCLEOTIDE SEQUENCE [LARGE SCALE GENOMIC DNA]</scope>
    <source>
        <strain evidence="3 4">AGMB00832</strain>
    </source>
</reference>
<keyword evidence="2" id="KW-0812">Transmembrane</keyword>
<feature type="transmembrane region" description="Helical" evidence="2">
    <location>
        <begin position="221"/>
        <end position="244"/>
    </location>
</feature>
<accession>A0ABS6CZ82</accession>
<gene>
    <name evidence="3" type="ORF">HGO97_002175</name>
</gene>
<feature type="transmembrane region" description="Helical" evidence="2">
    <location>
        <begin position="156"/>
        <end position="180"/>
    </location>
</feature>
<feature type="region of interest" description="Disordered" evidence="1">
    <location>
        <begin position="61"/>
        <end position="121"/>
    </location>
</feature>
<feature type="transmembrane region" description="Helical" evidence="2">
    <location>
        <begin position="250"/>
        <end position="268"/>
    </location>
</feature>
<keyword evidence="2" id="KW-0472">Membrane</keyword>
<evidence type="ECO:0000256" key="1">
    <source>
        <dbReference type="SAM" id="MobiDB-lite"/>
    </source>
</evidence>
<name>A0ABS6CZ82_9FIRM</name>
<organism evidence="3 4">
    <name type="scientific">Faecalicatena faecalis</name>
    <dbReference type="NCBI Taxonomy" id="2726362"/>
    <lineage>
        <taxon>Bacteria</taxon>
        <taxon>Bacillati</taxon>
        <taxon>Bacillota</taxon>
        <taxon>Clostridia</taxon>
        <taxon>Lachnospirales</taxon>
        <taxon>Lachnospiraceae</taxon>
        <taxon>Faecalicatena</taxon>
    </lineage>
</organism>